<evidence type="ECO:0000259" key="3">
    <source>
        <dbReference type="Pfam" id="PF12923"/>
    </source>
</evidence>
<accession>A0A7N0TAT9</accession>
<protein>
    <recommendedName>
        <fullName evidence="3">Ribosomal RNA-processing protein 7 C-terminal domain-containing protein</fullName>
    </recommendedName>
</protein>
<proteinExistence type="inferred from homology"/>
<feature type="region of interest" description="Disordered" evidence="2">
    <location>
        <begin position="37"/>
        <end position="153"/>
    </location>
</feature>
<evidence type="ECO:0000313" key="5">
    <source>
        <dbReference type="Proteomes" id="UP000594263"/>
    </source>
</evidence>
<dbReference type="InterPro" id="IPR024326">
    <property type="entry name" value="RRP7_C"/>
</dbReference>
<dbReference type="GO" id="GO:0006364">
    <property type="term" value="P:rRNA processing"/>
    <property type="evidence" value="ECO:0007669"/>
    <property type="project" value="TreeGrafter"/>
</dbReference>
<dbReference type="PANTHER" id="PTHR13191">
    <property type="entry name" value="RIBOSOMAL RNA PROCESSING PROTEIN 7-RELATED"/>
    <property type="match status" value="1"/>
</dbReference>
<comment type="similarity">
    <text evidence="1">Belongs to the RRP7 family.</text>
</comment>
<evidence type="ECO:0000256" key="2">
    <source>
        <dbReference type="SAM" id="MobiDB-lite"/>
    </source>
</evidence>
<dbReference type="AlphaFoldDB" id="A0A7N0TAT9"/>
<reference evidence="4" key="1">
    <citation type="submission" date="2021-01" db="UniProtKB">
        <authorList>
            <consortium name="EnsemblPlants"/>
        </authorList>
    </citation>
    <scope>IDENTIFICATION</scope>
</reference>
<dbReference type="GO" id="GO:0034456">
    <property type="term" value="C:UTP-C complex"/>
    <property type="evidence" value="ECO:0007669"/>
    <property type="project" value="TreeGrafter"/>
</dbReference>
<dbReference type="Gramene" id="Kaladp0029s0054.1.v1.1">
    <property type="protein sequence ID" value="Kaladp0029s0054.1.v1.1"/>
    <property type="gene ID" value="Kaladp0029s0054.v1.1"/>
</dbReference>
<dbReference type="EnsemblPlants" id="Kaladp0029s0054.1.v1.1">
    <property type="protein sequence ID" value="Kaladp0029s0054.1.v1.1"/>
    <property type="gene ID" value="Kaladp0029s0054.v1.1"/>
</dbReference>
<dbReference type="Gene3D" id="6.10.250.1770">
    <property type="match status" value="1"/>
</dbReference>
<dbReference type="CDD" id="cd12951">
    <property type="entry name" value="RRP7_Rrp7A"/>
    <property type="match status" value="1"/>
</dbReference>
<dbReference type="PANTHER" id="PTHR13191:SF0">
    <property type="entry name" value="RIBOSOMAL RNA-PROCESSING PROTEIN 7 HOMOLOG A-RELATED"/>
    <property type="match status" value="1"/>
</dbReference>
<dbReference type="InterPro" id="IPR040446">
    <property type="entry name" value="RRP7"/>
</dbReference>
<sequence length="301" mass="34480">MAKEGVMKIAKGEKKQRRREKVKNVAEVVRAVDCSTIVENDGKKKRKKRQVVNESNANSGEADHGSAGKDKRRNKDEKTSRKKRKKDKDVVEALVSSRHGQSRTAEKTEVPADQIEDASKSSRRSKKKKKNRIHTSSNDGQQLKQEGGEAVEDDVLYMSSGDEDCSTGMKKWLTEYRDKRPGFEILQQRIDDFIIAHEEKLEQERKEREARIAEDGWTVVEHHKGRKKTTDAESGTAVGSVTQAAAHDQLAKKKQKGVGPDFYRFQKREAQRNAVMMLQSKFEEDKKRIQQLRAARKFRPY</sequence>
<dbReference type="Proteomes" id="UP000594263">
    <property type="component" value="Unplaced"/>
</dbReference>
<feature type="compositionally biased region" description="Basic and acidic residues" evidence="2">
    <location>
        <begin position="61"/>
        <end position="79"/>
    </location>
</feature>
<feature type="region of interest" description="Disordered" evidence="2">
    <location>
        <begin position="1"/>
        <end position="23"/>
    </location>
</feature>
<feature type="compositionally biased region" description="Basic residues" evidence="2">
    <location>
        <begin position="121"/>
        <end position="133"/>
    </location>
</feature>
<feature type="compositionally biased region" description="Basic and acidic residues" evidence="2">
    <location>
        <begin position="1"/>
        <end position="13"/>
    </location>
</feature>
<evidence type="ECO:0000313" key="4">
    <source>
        <dbReference type="EnsemblPlants" id="Kaladp0029s0054.1.v1.1"/>
    </source>
</evidence>
<dbReference type="Pfam" id="PF12923">
    <property type="entry name" value="RRP7"/>
    <property type="match status" value="1"/>
</dbReference>
<feature type="compositionally biased region" description="Polar residues" evidence="2">
    <location>
        <begin position="134"/>
        <end position="144"/>
    </location>
</feature>
<feature type="region of interest" description="Disordered" evidence="2">
    <location>
        <begin position="206"/>
        <end position="255"/>
    </location>
</feature>
<keyword evidence="5" id="KW-1185">Reference proteome</keyword>
<name>A0A7N0TAT9_KALFE</name>
<dbReference type="GO" id="GO:0000028">
    <property type="term" value="P:ribosomal small subunit assembly"/>
    <property type="evidence" value="ECO:0007669"/>
    <property type="project" value="TreeGrafter"/>
</dbReference>
<feature type="domain" description="Ribosomal RNA-processing protein 7 C-terminal" evidence="3">
    <location>
        <begin position="178"/>
        <end position="301"/>
    </location>
</feature>
<dbReference type="GO" id="GO:0032545">
    <property type="term" value="C:CURI complex"/>
    <property type="evidence" value="ECO:0007669"/>
    <property type="project" value="TreeGrafter"/>
</dbReference>
<evidence type="ECO:0000256" key="1">
    <source>
        <dbReference type="ARBA" id="ARBA00006110"/>
    </source>
</evidence>
<organism evidence="4 5">
    <name type="scientific">Kalanchoe fedtschenkoi</name>
    <name type="common">Lavender scallops</name>
    <name type="synonym">South American air plant</name>
    <dbReference type="NCBI Taxonomy" id="63787"/>
    <lineage>
        <taxon>Eukaryota</taxon>
        <taxon>Viridiplantae</taxon>
        <taxon>Streptophyta</taxon>
        <taxon>Embryophyta</taxon>
        <taxon>Tracheophyta</taxon>
        <taxon>Spermatophyta</taxon>
        <taxon>Magnoliopsida</taxon>
        <taxon>eudicotyledons</taxon>
        <taxon>Gunneridae</taxon>
        <taxon>Pentapetalae</taxon>
        <taxon>Saxifragales</taxon>
        <taxon>Crassulaceae</taxon>
        <taxon>Kalanchoe</taxon>
    </lineage>
</organism>